<accession>A0A7C3SN15</accession>
<sequence length="100" mass="10080">MSTQVLLAGTALVLAVAGLAAIAATRNVIKVVMGIQVITLAALLMLAAALAGADPPRPSQALLLLAVAAAAAEATGIAVLALVWEKHRTVDPHRVSELRG</sequence>
<proteinExistence type="predicted"/>
<evidence type="ECO:0000256" key="1">
    <source>
        <dbReference type="ARBA" id="ARBA00004141"/>
    </source>
</evidence>
<feature type="transmembrane region" description="Helical" evidence="5">
    <location>
        <begin position="31"/>
        <end position="50"/>
    </location>
</feature>
<dbReference type="AlphaFoldDB" id="A0A7C3SN15"/>
<dbReference type="GO" id="GO:0016020">
    <property type="term" value="C:membrane"/>
    <property type="evidence" value="ECO:0007669"/>
    <property type="project" value="UniProtKB-SubCell"/>
</dbReference>
<keyword evidence="2 5" id="KW-0812">Transmembrane</keyword>
<evidence type="ECO:0008006" key="7">
    <source>
        <dbReference type="Google" id="ProtNLM"/>
    </source>
</evidence>
<comment type="caution">
    <text evidence="6">The sequence shown here is derived from an EMBL/GenBank/DDBJ whole genome shotgun (WGS) entry which is preliminary data.</text>
</comment>
<evidence type="ECO:0000313" key="6">
    <source>
        <dbReference type="EMBL" id="HGB24757.1"/>
    </source>
</evidence>
<evidence type="ECO:0000256" key="3">
    <source>
        <dbReference type="ARBA" id="ARBA00022989"/>
    </source>
</evidence>
<dbReference type="EMBL" id="DTIB01000038">
    <property type="protein sequence ID" value="HGB24757.1"/>
    <property type="molecule type" value="Genomic_DNA"/>
</dbReference>
<feature type="transmembrane region" description="Helical" evidence="5">
    <location>
        <begin position="62"/>
        <end position="84"/>
    </location>
</feature>
<evidence type="ECO:0000256" key="5">
    <source>
        <dbReference type="SAM" id="Phobius"/>
    </source>
</evidence>
<keyword evidence="4 5" id="KW-0472">Membrane</keyword>
<evidence type="ECO:0000256" key="4">
    <source>
        <dbReference type="ARBA" id="ARBA00023136"/>
    </source>
</evidence>
<dbReference type="Gene3D" id="1.10.287.3510">
    <property type="match status" value="1"/>
</dbReference>
<protein>
    <recommendedName>
        <fullName evidence="7">NADH-quinone oxidoreductase subunit K</fullName>
    </recommendedName>
</protein>
<dbReference type="InterPro" id="IPR039428">
    <property type="entry name" value="NUOK/Mnh_C1-like"/>
</dbReference>
<keyword evidence="3 5" id="KW-1133">Transmembrane helix</keyword>
<reference evidence="6" key="1">
    <citation type="journal article" date="2020" name="mSystems">
        <title>Genome- and Community-Level Interaction Insights into Carbon Utilization and Element Cycling Functions of Hydrothermarchaeota in Hydrothermal Sediment.</title>
        <authorList>
            <person name="Zhou Z."/>
            <person name="Liu Y."/>
            <person name="Xu W."/>
            <person name="Pan J."/>
            <person name="Luo Z.H."/>
            <person name="Li M."/>
        </authorList>
    </citation>
    <scope>NUCLEOTIDE SEQUENCE [LARGE SCALE GENOMIC DNA]</scope>
    <source>
        <strain evidence="6">SpSt-8</strain>
    </source>
</reference>
<evidence type="ECO:0000256" key="2">
    <source>
        <dbReference type="ARBA" id="ARBA00022692"/>
    </source>
</evidence>
<comment type="subcellular location">
    <subcellularLocation>
        <location evidence="1">Membrane</location>
        <topology evidence="1">Multi-pass membrane protein</topology>
    </subcellularLocation>
</comment>
<gene>
    <name evidence="6" type="ORF">ENV88_01655</name>
</gene>
<organism evidence="6">
    <name type="scientific">Thermofilum pendens</name>
    <dbReference type="NCBI Taxonomy" id="2269"/>
    <lineage>
        <taxon>Archaea</taxon>
        <taxon>Thermoproteota</taxon>
        <taxon>Thermoprotei</taxon>
        <taxon>Thermofilales</taxon>
        <taxon>Thermofilaceae</taxon>
        <taxon>Thermofilum</taxon>
    </lineage>
</organism>
<dbReference type="Pfam" id="PF00420">
    <property type="entry name" value="Oxidored_q2"/>
    <property type="match status" value="1"/>
</dbReference>
<name>A0A7C3SN15_THEPE</name>